<keyword evidence="8" id="KW-0804">Transcription</keyword>
<dbReference type="PROSITE" id="PS51058">
    <property type="entry name" value="ZF_CXXC"/>
    <property type="match status" value="1"/>
</dbReference>
<evidence type="ECO:0000256" key="13">
    <source>
        <dbReference type="ARBA" id="ARBA00081451"/>
    </source>
</evidence>
<keyword evidence="4" id="KW-0863">Zinc-finger</keyword>
<dbReference type="InterPro" id="IPR037869">
    <property type="entry name" value="Spp1/CFP1"/>
</dbReference>
<keyword evidence="15" id="KW-1185">Reference proteome</keyword>
<dbReference type="Pfam" id="PF12269">
    <property type="entry name" value="CpG_bind_C"/>
    <property type="match status" value="1"/>
</dbReference>
<dbReference type="InterPro" id="IPR019786">
    <property type="entry name" value="Zinc_finger_PHD-type_CS"/>
</dbReference>
<dbReference type="CDD" id="cd15553">
    <property type="entry name" value="PHD_Cfp1"/>
    <property type="match status" value="1"/>
</dbReference>
<evidence type="ECO:0000256" key="1">
    <source>
        <dbReference type="ARBA" id="ARBA00004123"/>
    </source>
</evidence>
<comment type="caution">
    <text evidence="14">The sequence shown here is derived from an EMBL/GenBank/DDBJ whole genome shotgun (WGS) entry which is preliminary data.</text>
</comment>
<dbReference type="Pfam" id="PF00628">
    <property type="entry name" value="PHD"/>
    <property type="match status" value="1"/>
</dbReference>
<evidence type="ECO:0000313" key="15">
    <source>
        <dbReference type="Proteomes" id="UP001187343"/>
    </source>
</evidence>
<dbReference type="InterPro" id="IPR019787">
    <property type="entry name" value="Znf_PHD-finger"/>
</dbReference>
<dbReference type="InterPro" id="IPR022056">
    <property type="entry name" value="CpG-bd_C"/>
</dbReference>
<protein>
    <recommendedName>
        <fullName evidence="10">CXXC-type zinc finger protein 1</fullName>
    </recommendedName>
    <alternativeName>
        <fullName evidence="12">CpG-binding protein</fullName>
    </alternativeName>
    <alternativeName>
        <fullName evidence="13">PHD finger and CXXC domain-containing protein 1</fullName>
    </alternativeName>
</protein>
<dbReference type="InterPro" id="IPR001965">
    <property type="entry name" value="Znf_PHD"/>
</dbReference>
<dbReference type="PANTHER" id="PTHR46174">
    <property type="entry name" value="CXXC-TYPE ZINC FINGER PROTEIN 1"/>
    <property type="match status" value="1"/>
</dbReference>
<dbReference type="FunFam" id="3.30.40.10:FF:000138">
    <property type="entry name" value="CXXC-type zinc finger protein 1"/>
    <property type="match status" value="1"/>
</dbReference>
<evidence type="ECO:0000256" key="7">
    <source>
        <dbReference type="ARBA" id="ARBA00023125"/>
    </source>
</evidence>
<keyword evidence="5" id="KW-0862">Zinc</keyword>
<dbReference type="PROSITE" id="PS01359">
    <property type="entry name" value="ZF_PHD_1"/>
    <property type="match status" value="1"/>
</dbReference>
<comment type="subcellular location">
    <subcellularLocation>
        <location evidence="1">Nucleus</location>
    </subcellularLocation>
</comment>
<keyword evidence="3" id="KW-0479">Metal-binding</keyword>
<dbReference type="InterPro" id="IPR002857">
    <property type="entry name" value="Znf_CXXC"/>
</dbReference>
<dbReference type="GO" id="GO:0045893">
    <property type="term" value="P:positive regulation of DNA-templated transcription"/>
    <property type="evidence" value="ECO:0007669"/>
    <property type="project" value="TreeGrafter"/>
</dbReference>
<evidence type="ECO:0000256" key="9">
    <source>
        <dbReference type="ARBA" id="ARBA00023242"/>
    </source>
</evidence>
<evidence type="ECO:0000256" key="6">
    <source>
        <dbReference type="ARBA" id="ARBA00023015"/>
    </source>
</evidence>
<evidence type="ECO:0000256" key="3">
    <source>
        <dbReference type="ARBA" id="ARBA00022723"/>
    </source>
</evidence>
<accession>A0AA88P8E3</accession>
<evidence type="ECO:0000256" key="11">
    <source>
        <dbReference type="ARBA" id="ARBA00056449"/>
    </source>
</evidence>
<evidence type="ECO:0000256" key="4">
    <source>
        <dbReference type="ARBA" id="ARBA00022771"/>
    </source>
</evidence>
<dbReference type="GO" id="GO:0048188">
    <property type="term" value="C:Set1C/COMPASS complex"/>
    <property type="evidence" value="ECO:0007669"/>
    <property type="project" value="InterPro"/>
</dbReference>
<keyword evidence="2" id="KW-0597">Phosphoprotein</keyword>
<gene>
    <name evidence="14" type="ORF">Q8A67_021374</name>
</gene>
<keyword evidence="6" id="KW-0805">Transcription regulation</keyword>
<dbReference type="SUPFAM" id="SSF57903">
    <property type="entry name" value="FYVE/PHD zinc finger"/>
    <property type="match status" value="1"/>
</dbReference>
<dbReference type="GO" id="GO:0003677">
    <property type="term" value="F:DNA binding"/>
    <property type="evidence" value="ECO:0007669"/>
    <property type="project" value="UniProtKB-KW"/>
</dbReference>
<dbReference type="Proteomes" id="UP001187343">
    <property type="component" value="Unassembled WGS sequence"/>
</dbReference>
<evidence type="ECO:0000256" key="12">
    <source>
        <dbReference type="ARBA" id="ARBA00079319"/>
    </source>
</evidence>
<comment type="function">
    <text evidence="11">Transcriptional activator that exhibits a unique DNA binding specificity for CpG unmethylated motifs with a preference for CpGG.</text>
</comment>
<reference evidence="14" key="1">
    <citation type="submission" date="2023-08" db="EMBL/GenBank/DDBJ databases">
        <title>Chromosome-level Genome Assembly of mud carp (Cirrhinus molitorella).</title>
        <authorList>
            <person name="Liu H."/>
        </authorList>
    </citation>
    <scope>NUCLEOTIDE SEQUENCE</scope>
    <source>
        <strain evidence="14">Prfri</strain>
        <tissue evidence="14">Muscle</tissue>
    </source>
</reference>
<dbReference type="Pfam" id="PF02008">
    <property type="entry name" value="zf-CXXC"/>
    <property type="match status" value="1"/>
</dbReference>
<evidence type="ECO:0000313" key="14">
    <source>
        <dbReference type="EMBL" id="KAK2874221.1"/>
    </source>
</evidence>
<keyword evidence="9" id="KW-0539">Nucleus</keyword>
<keyword evidence="7" id="KW-0238">DNA-binding</keyword>
<dbReference type="AlphaFoldDB" id="A0AA88P8E3"/>
<organism evidence="14 15">
    <name type="scientific">Cirrhinus molitorella</name>
    <name type="common">mud carp</name>
    <dbReference type="NCBI Taxonomy" id="172907"/>
    <lineage>
        <taxon>Eukaryota</taxon>
        <taxon>Metazoa</taxon>
        <taxon>Chordata</taxon>
        <taxon>Craniata</taxon>
        <taxon>Vertebrata</taxon>
        <taxon>Euteleostomi</taxon>
        <taxon>Actinopterygii</taxon>
        <taxon>Neopterygii</taxon>
        <taxon>Teleostei</taxon>
        <taxon>Ostariophysi</taxon>
        <taxon>Cypriniformes</taxon>
        <taxon>Cyprinidae</taxon>
        <taxon>Labeoninae</taxon>
        <taxon>Labeonini</taxon>
        <taxon>Cirrhinus</taxon>
    </lineage>
</organism>
<dbReference type="SMART" id="SM00249">
    <property type="entry name" value="PHD"/>
    <property type="match status" value="1"/>
</dbReference>
<sequence length="563" mass="66501">MDSEMSDIDQTPAMDSRLADGENAPLYCICRKPDINCFMIGCDNCNEWFHGHCINVTEKMAKAIREWYCKQCQEMDPSLSIRYRKKNRDKDVEPERVEKRSSTPEYKIDKRRGSKVKRSARMCGECEPCTRTEDCGQCDFCKDMKKFGGPNKIRQKCRLRQCVVRARKMLRVRDEEFSLCERKDNIMHRDRRYSDDYDENDMEPYEHYKDRNASWGSDDEDGPLYSPVPRKKAIKVKHVKRRDKKFDKKKESRRHKQKQKHRDRLRHSERGDGRHGGDMQQCLGPNCIESARPNSKYCSEDCGMKLAANRIYEILPQRIQQWQQSPCIAEEQGKKQLERIRREQQAARMRLAEMERRFHELEGIIAKAKQQVVQQDEDVNETDSEDTDLQIFCVSCSHPVNPKVALRHMERCYAKYESQTSFGSIFPTRIEGATRLFCDVYNPQSKTYCKRLQVLCPEHSRDPKVPADEVCGCPLVRNVFDPTGEYCRVSKRKCNKHYCWEKLRRAEVDLERVRVWYKLDELFEQERNVRTAMTNRAGLLALMLHQTIQHDPLTTDLRSNKDR</sequence>
<dbReference type="PROSITE" id="PS50016">
    <property type="entry name" value="ZF_PHD_2"/>
    <property type="match status" value="1"/>
</dbReference>
<dbReference type="InterPro" id="IPR011011">
    <property type="entry name" value="Znf_FYVE_PHD"/>
</dbReference>
<name>A0AA88P8E3_9TELE</name>
<evidence type="ECO:0000256" key="10">
    <source>
        <dbReference type="ARBA" id="ARBA00023828"/>
    </source>
</evidence>
<dbReference type="Gene3D" id="3.30.40.10">
    <property type="entry name" value="Zinc/RING finger domain, C3HC4 (zinc finger)"/>
    <property type="match status" value="1"/>
</dbReference>
<evidence type="ECO:0000256" key="8">
    <source>
        <dbReference type="ARBA" id="ARBA00023163"/>
    </source>
</evidence>
<dbReference type="InterPro" id="IPR013083">
    <property type="entry name" value="Znf_RING/FYVE/PHD"/>
</dbReference>
<proteinExistence type="predicted"/>
<evidence type="ECO:0000256" key="5">
    <source>
        <dbReference type="ARBA" id="ARBA00022833"/>
    </source>
</evidence>
<evidence type="ECO:0000256" key="2">
    <source>
        <dbReference type="ARBA" id="ARBA00022553"/>
    </source>
</evidence>
<dbReference type="GO" id="GO:0008270">
    <property type="term" value="F:zinc ion binding"/>
    <property type="evidence" value="ECO:0007669"/>
    <property type="project" value="UniProtKB-KW"/>
</dbReference>
<dbReference type="PANTHER" id="PTHR46174:SF4">
    <property type="entry name" value="CXXC-TYPE ZINC FINGER PROTEIN 1"/>
    <property type="match status" value="1"/>
</dbReference>
<dbReference type="EMBL" id="JAUYZG010000021">
    <property type="protein sequence ID" value="KAK2874221.1"/>
    <property type="molecule type" value="Genomic_DNA"/>
</dbReference>